<dbReference type="Proteomes" id="UP000244937">
    <property type="component" value="Chromosome"/>
</dbReference>
<gene>
    <name evidence="1" type="ORF">HYN49_11710</name>
</gene>
<dbReference type="OrthoDB" id="108192at2"/>
<sequence>MIPKYRELFNANFSAEKYQEFLDDVASDFDYMPTFRMAETPFFISNELKAQLLEGCNDVIKLIQRDDFKALTEKSLELNTKVPNEDAHTTFLAIDFGICEEDGKVIPKLIEVQGFPSLFNYQPVLFQKFKKHYPFLDELTPFANHISKEEYLGIIDEVIRNGHPKENVILLEIEPEKQNTKIDFYYCRRDLGIPIVCVTELIKEGRQLFYKNDSGEKIRVKRIYNRVIFDELELRKDLNMAFHFSDDLDIEWAGHPNWFFRISKFILPLLKGKYFIETTLLSDLKEIPEDLENYVLKPLFSFSGSGVIFHVKKEDIEAVTEKDLYILQKKVNYIPIIQSPDGKVKTEVRVLYVWKKDDPAPVPVCNLVRLSRGEMIGVKFNKDKDWVGGSVGLFEKENQTI</sequence>
<dbReference type="AlphaFoldDB" id="A0A2S1SJE7"/>
<dbReference type="EMBL" id="CP029187">
    <property type="protein sequence ID" value="AWI26511.1"/>
    <property type="molecule type" value="Genomic_DNA"/>
</dbReference>
<reference evidence="1 2" key="1">
    <citation type="submission" date="2018-05" db="EMBL/GenBank/DDBJ databases">
        <title>Genome sequencing of Flavobacterium sp. HYN0049.</title>
        <authorList>
            <person name="Yi H."/>
            <person name="Baek C."/>
        </authorList>
    </citation>
    <scope>NUCLEOTIDE SEQUENCE [LARGE SCALE GENOMIC DNA]</scope>
    <source>
        <strain evidence="1 2">HYN0049</strain>
    </source>
</reference>
<evidence type="ECO:0008006" key="3">
    <source>
        <dbReference type="Google" id="ProtNLM"/>
    </source>
</evidence>
<accession>A0A2S1SJE7</accession>
<evidence type="ECO:0000313" key="2">
    <source>
        <dbReference type="Proteomes" id="UP000244937"/>
    </source>
</evidence>
<dbReference type="SUPFAM" id="SSF56059">
    <property type="entry name" value="Glutathione synthetase ATP-binding domain-like"/>
    <property type="match status" value="1"/>
</dbReference>
<proteinExistence type="predicted"/>
<dbReference type="KEGG" id="fpal:HYN49_11710"/>
<evidence type="ECO:0000313" key="1">
    <source>
        <dbReference type="EMBL" id="AWI26511.1"/>
    </source>
</evidence>
<dbReference type="RefSeq" id="WP_108904288.1">
    <property type="nucleotide sequence ID" value="NZ_CP029187.1"/>
</dbReference>
<protein>
    <recommendedName>
        <fullName evidence="3">Glutathionylspermidine synthase pre-ATP-grasp-like domain-containing protein</fullName>
    </recommendedName>
</protein>
<keyword evidence="2" id="KW-1185">Reference proteome</keyword>
<name>A0A2S1SJE7_9FLAO</name>
<organism evidence="1 2">
    <name type="scientific">Flavobacterium pallidum</name>
    <dbReference type="NCBI Taxonomy" id="2172098"/>
    <lineage>
        <taxon>Bacteria</taxon>
        <taxon>Pseudomonadati</taxon>
        <taxon>Bacteroidota</taxon>
        <taxon>Flavobacteriia</taxon>
        <taxon>Flavobacteriales</taxon>
        <taxon>Flavobacteriaceae</taxon>
        <taxon>Flavobacterium</taxon>
    </lineage>
</organism>